<dbReference type="PANTHER" id="PTHR42964">
    <property type="entry name" value="ENOYL-COA HYDRATASE"/>
    <property type="match status" value="1"/>
</dbReference>
<evidence type="ECO:0000313" key="2">
    <source>
        <dbReference type="EMBL" id="ANN78004.1"/>
    </source>
</evidence>
<dbReference type="InterPro" id="IPR051683">
    <property type="entry name" value="Enoyl-CoA_Hydratase/Isomerase"/>
</dbReference>
<dbReference type="Pfam" id="PF00378">
    <property type="entry name" value="ECH_1"/>
    <property type="match status" value="1"/>
</dbReference>
<dbReference type="STRING" id="463014.BAU07_13705"/>
<keyword evidence="3" id="KW-1185">Reference proteome</keyword>
<evidence type="ECO:0008006" key="4">
    <source>
        <dbReference type="Google" id="ProtNLM"/>
    </source>
</evidence>
<proteinExistence type="inferred from homology"/>
<evidence type="ECO:0000256" key="1">
    <source>
        <dbReference type="ARBA" id="ARBA00005254"/>
    </source>
</evidence>
<dbReference type="RefSeq" id="WP_066658638.1">
    <property type="nucleotide sequence ID" value="NZ_CBCSCL010000001.1"/>
</dbReference>
<gene>
    <name evidence="2" type="ORF">BAU07_13705</name>
</gene>
<dbReference type="InterPro" id="IPR001753">
    <property type="entry name" value="Enoyl-CoA_hydra/iso"/>
</dbReference>
<dbReference type="PANTHER" id="PTHR42964:SF1">
    <property type="entry name" value="POLYKETIDE BIOSYNTHESIS ENOYL-COA HYDRATASE PKSH-RELATED"/>
    <property type="match status" value="1"/>
</dbReference>
<sequence>MQYAHAGVDAQALQCIAATVDEGILTICLQRPEEGNAINPRMSSELDALLARVAADDAVQVVVLRGAGADFCVGLDLGEPAALADPSASQAPRDTPHGWRTRSLRKLPQPVIAMVHGQCLGDALAILEACDIVMAASDAVFGATGPREHSGLSGASAKALPRVMAPRAARYFLLTTQRFDGEEAARNGLATRSVPPAQLEAATHELARELAGKDAIALRFTKETLDCAPSMSWDAVLSYTAAKQAELKVLQAGRPSSRAAAVENFLAGKSKPGLGA</sequence>
<dbReference type="GO" id="GO:0003824">
    <property type="term" value="F:catalytic activity"/>
    <property type="evidence" value="ECO:0007669"/>
    <property type="project" value="UniProtKB-ARBA"/>
</dbReference>
<accession>A0A193GFD5</accession>
<dbReference type="AlphaFoldDB" id="A0A193GFD5"/>
<evidence type="ECO:0000313" key="3">
    <source>
        <dbReference type="Proteomes" id="UP000091926"/>
    </source>
</evidence>
<dbReference type="CDD" id="cd06558">
    <property type="entry name" value="crotonase-like"/>
    <property type="match status" value="1"/>
</dbReference>
<dbReference type="InterPro" id="IPR029045">
    <property type="entry name" value="ClpP/crotonase-like_dom_sf"/>
</dbReference>
<dbReference type="Gene3D" id="3.90.226.10">
    <property type="entry name" value="2-enoyl-CoA Hydratase, Chain A, domain 1"/>
    <property type="match status" value="1"/>
</dbReference>
<name>A0A193GFD5_9BORD</name>
<protein>
    <recommendedName>
        <fullName evidence="4">Enoyl-CoA hydratase</fullName>
    </recommendedName>
</protein>
<dbReference type="GO" id="GO:0008300">
    <property type="term" value="P:isoprenoid catabolic process"/>
    <property type="evidence" value="ECO:0007669"/>
    <property type="project" value="TreeGrafter"/>
</dbReference>
<organism evidence="2 3">
    <name type="scientific">Bordetella flabilis</name>
    <dbReference type="NCBI Taxonomy" id="463014"/>
    <lineage>
        <taxon>Bacteria</taxon>
        <taxon>Pseudomonadati</taxon>
        <taxon>Pseudomonadota</taxon>
        <taxon>Betaproteobacteria</taxon>
        <taxon>Burkholderiales</taxon>
        <taxon>Alcaligenaceae</taxon>
        <taxon>Bordetella</taxon>
    </lineage>
</organism>
<dbReference type="KEGG" id="bfz:BAU07_13705"/>
<dbReference type="OrthoDB" id="9807606at2"/>
<dbReference type="EMBL" id="CP016172">
    <property type="protein sequence ID" value="ANN78004.1"/>
    <property type="molecule type" value="Genomic_DNA"/>
</dbReference>
<dbReference type="Proteomes" id="UP000091926">
    <property type="component" value="Chromosome"/>
</dbReference>
<reference evidence="2 3" key="1">
    <citation type="submission" date="2016-06" db="EMBL/GenBank/DDBJ databases">
        <title>Complete genome sequences of Bordetella bronchialis and Bordetella flabilis.</title>
        <authorList>
            <person name="LiPuma J.J."/>
            <person name="Spilker T."/>
        </authorList>
    </citation>
    <scope>NUCLEOTIDE SEQUENCE [LARGE SCALE GENOMIC DNA]</scope>
    <source>
        <strain evidence="2 3">AU10664</strain>
    </source>
</reference>
<comment type="similarity">
    <text evidence="1">Belongs to the enoyl-CoA hydratase/isomerase family.</text>
</comment>
<dbReference type="SUPFAM" id="SSF52096">
    <property type="entry name" value="ClpP/crotonase"/>
    <property type="match status" value="1"/>
</dbReference>